<dbReference type="GO" id="GO:0046872">
    <property type="term" value="F:metal ion binding"/>
    <property type="evidence" value="ECO:0007669"/>
    <property type="project" value="UniProtKB-KW"/>
</dbReference>
<keyword evidence="2 4" id="KW-0378">Hydrolase</keyword>
<dbReference type="SUPFAM" id="SSF53649">
    <property type="entry name" value="Alkaline phosphatase-like"/>
    <property type="match status" value="1"/>
</dbReference>
<protein>
    <submittedName>
        <fullName evidence="4">Putative sulfatase</fullName>
        <ecNumber evidence="4">3.1.6.-</ecNumber>
    </submittedName>
</protein>
<evidence type="ECO:0000313" key="5">
    <source>
        <dbReference type="Proteomes" id="UP000005307"/>
    </source>
</evidence>
<evidence type="ECO:0000256" key="1">
    <source>
        <dbReference type="ARBA" id="ARBA00022723"/>
    </source>
</evidence>
<dbReference type="Pfam" id="PF00884">
    <property type="entry name" value="Sulfatase"/>
    <property type="match status" value="1"/>
</dbReference>
<dbReference type="PANTHER" id="PTHR45953:SF1">
    <property type="entry name" value="IDURONATE 2-SULFATASE"/>
    <property type="match status" value="1"/>
</dbReference>
<feature type="domain" description="Sulfatase N-terminal" evidence="3">
    <location>
        <begin position="2"/>
        <end position="384"/>
    </location>
</feature>
<accession>M9R9L8</accession>
<dbReference type="STRING" id="391626.OAN307_c07030"/>
<dbReference type="KEGG" id="oat:OAN307_c07030"/>
<dbReference type="EC" id="3.1.6.-" evidence="4"/>
<dbReference type="InterPro" id="IPR017850">
    <property type="entry name" value="Alkaline_phosphatase_core_sf"/>
</dbReference>
<dbReference type="InterPro" id="IPR000917">
    <property type="entry name" value="Sulfatase_N"/>
</dbReference>
<keyword evidence="5" id="KW-1185">Reference proteome</keyword>
<dbReference type="GO" id="GO:0005737">
    <property type="term" value="C:cytoplasm"/>
    <property type="evidence" value="ECO:0007669"/>
    <property type="project" value="TreeGrafter"/>
</dbReference>
<organism evidence="4 5">
    <name type="scientific">Octadecabacter antarcticus 307</name>
    <dbReference type="NCBI Taxonomy" id="391626"/>
    <lineage>
        <taxon>Bacteria</taxon>
        <taxon>Pseudomonadati</taxon>
        <taxon>Pseudomonadota</taxon>
        <taxon>Alphaproteobacteria</taxon>
        <taxon>Rhodobacterales</taxon>
        <taxon>Roseobacteraceae</taxon>
        <taxon>Octadecabacter</taxon>
    </lineage>
</organism>
<dbReference type="GO" id="GO:0008484">
    <property type="term" value="F:sulfuric ester hydrolase activity"/>
    <property type="evidence" value="ECO:0007669"/>
    <property type="project" value="TreeGrafter"/>
</dbReference>
<dbReference type="Proteomes" id="UP000005307">
    <property type="component" value="Chromosome"/>
</dbReference>
<gene>
    <name evidence="4" type="ORF">OAN307_c07030</name>
</gene>
<sequence length="496" mass="54838">MNILYIMFDQLRFDYLVCAGHPTLKTPNIDRIAAMGVRFSNAYTQSPVCGAARMSAYTGRYVSSHGAQWNGHPLRVGEPTLGDHLRDISVGCWLIGKTHMNADAAGMARLGLAPDSIIDARQAECGFDVWCRDDGLWAQGPDGLYDAKRSPYNEFLKSKGYGGDNPWADFANAGSDGEDMASGWFMRNADKPANIAEQDSETPWLTGQAIEFMEQATGNWCAHVSYIKPHWPYIVPAPYHDMYGVDDIKPVVRSDSERTDPHPIYGAFMQGRVGKTFSRDDVRDTVVPAYMGLIKQCDDQMGRLLAYLEDSGALADTMIILTSDHGDYLGDHWMGEKDLFHAPSVKVPLIIYDPRESANSTRGTTCDALVEAIDVTATIIDASGGEVPEHIVEGRTLLPYLAGRVPAQPRSFAISEYDYSKHPVCSALGTTPRDARLFMVATHDWKLIHAEDGFPPMLFDLLNDPDELCDLGRDPAYTAQRAAMYGHLHGWGLRMS</sequence>
<dbReference type="AlphaFoldDB" id="M9R9L8"/>
<evidence type="ECO:0000313" key="4">
    <source>
        <dbReference type="EMBL" id="AGI66430.1"/>
    </source>
</evidence>
<keyword evidence="1" id="KW-0479">Metal-binding</keyword>
<evidence type="ECO:0000256" key="2">
    <source>
        <dbReference type="ARBA" id="ARBA00022801"/>
    </source>
</evidence>
<dbReference type="eggNOG" id="COG3119">
    <property type="taxonomic scope" value="Bacteria"/>
</dbReference>
<dbReference type="Gene3D" id="3.40.720.10">
    <property type="entry name" value="Alkaline Phosphatase, subunit A"/>
    <property type="match status" value="1"/>
</dbReference>
<proteinExistence type="predicted"/>
<reference evidence="4 5" key="1">
    <citation type="journal article" date="2013" name="PLoS ONE">
        <title>Poles Apart: Arctic and Antarctic Octadecabacter strains Share High Genome Plasticity and a New Type of Xanthorhodopsin.</title>
        <authorList>
            <person name="Vollmers J."/>
            <person name="Voget S."/>
            <person name="Dietrich S."/>
            <person name="Gollnow K."/>
            <person name="Smits M."/>
            <person name="Meyer K."/>
            <person name="Brinkhoff T."/>
            <person name="Simon M."/>
            <person name="Daniel R."/>
        </authorList>
    </citation>
    <scope>NUCLEOTIDE SEQUENCE [LARGE SCALE GENOMIC DNA]</scope>
    <source>
        <strain evidence="4 5">307</strain>
    </source>
</reference>
<evidence type="ECO:0000259" key="3">
    <source>
        <dbReference type="Pfam" id="PF00884"/>
    </source>
</evidence>
<dbReference type="PANTHER" id="PTHR45953">
    <property type="entry name" value="IDURONATE 2-SULFATASE"/>
    <property type="match status" value="1"/>
</dbReference>
<name>M9R9L8_9RHOB</name>
<dbReference type="EMBL" id="CP003740">
    <property type="protein sequence ID" value="AGI66430.1"/>
    <property type="molecule type" value="Genomic_DNA"/>
</dbReference>
<dbReference type="HOGENOM" id="CLU_006332_9_2_5"/>